<proteinExistence type="predicted"/>
<feature type="compositionally biased region" description="Basic residues" evidence="1">
    <location>
        <begin position="510"/>
        <end position="520"/>
    </location>
</feature>
<dbReference type="InterPro" id="IPR050697">
    <property type="entry name" value="Adenylyl/Guanylyl_Cyclase_3/4"/>
</dbReference>
<feature type="region of interest" description="Disordered" evidence="1">
    <location>
        <begin position="405"/>
        <end position="726"/>
    </location>
</feature>
<dbReference type="EMBL" id="CAJHUC010000534">
    <property type="protein sequence ID" value="CAD7696726.1"/>
    <property type="molecule type" value="Genomic_DNA"/>
</dbReference>
<feature type="compositionally biased region" description="Acidic residues" evidence="1">
    <location>
        <begin position="412"/>
        <end position="422"/>
    </location>
</feature>
<evidence type="ECO:0000256" key="1">
    <source>
        <dbReference type="SAM" id="MobiDB-lite"/>
    </source>
</evidence>
<accession>A0A8S1ISZ1</accession>
<comment type="caution">
    <text evidence="2">The sequence shown here is derived from an EMBL/GenBank/DDBJ whole genome shotgun (WGS) entry which is preliminary data.</text>
</comment>
<dbReference type="PANTHER" id="PTHR43081:SF1">
    <property type="entry name" value="ADENYLATE CYCLASE, TERMINAL-DIFFERENTIATION SPECIFIC"/>
    <property type="match status" value="1"/>
</dbReference>
<evidence type="ECO:0000313" key="2">
    <source>
        <dbReference type="EMBL" id="CAD7696726.1"/>
    </source>
</evidence>
<feature type="compositionally biased region" description="Basic residues" evidence="1">
    <location>
        <begin position="686"/>
        <end position="698"/>
    </location>
</feature>
<evidence type="ECO:0000313" key="3">
    <source>
        <dbReference type="Proteomes" id="UP000708148"/>
    </source>
</evidence>
<feature type="compositionally biased region" description="Basic and acidic residues" evidence="1">
    <location>
        <begin position="675"/>
        <end position="685"/>
    </location>
</feature>
<name>A0A8S1ISZ1_9CHLO</name>
<dbReference type="Proteomes" id="UP000708148">
    <property type="component" value="Unassembled WGS sequence"/>
</dbReference>
<dbReference type="PANTHER" id="PTHR43081">
    <property type="entry name" value="ADENYLATE CYCLASE, TERMINAL-DIFFERENTIATION SPECIFIC-RELATED"/>
    <property type="match status" value="1"/>
</dbReference>
<reference evidence="2" key="1">
    <citation type="submission" date="2020-12" db="EMBL/GenBank/DDBJ databases">
        <authorList>
            <person name="Iha C."/>
        </authorList>
    </citation>
    <scope>NUCLEOTIDE SEQUENCE</scope>
</reference>
<feature type="compositionally biased region" description="Low complexity" evidence="1">
    <location>
        <begin position="455"/>
        <end position="465"/>
    </location>
</feature>
<feature type="compositionally biased region" description="Polar residues" evidence="1">
    <location>
        <begin position="426"/>
        <end position="441"/>
    </location>
</feature>
<dbReference type="AlphaFoldDB" id="A0A8S1ISZ1"/>
<feature type="compositionally biased region" description="Low complexity" evidence="1">
    <location>
        <begin position="608"/>
        <end position="623"/>
    </location>
</feature>
<feature type="compositionally biased region" description="Low complexity" evidence="1">
    <location>
        <begin position="639"/>
        <end position="666"/>
    </location>
</feature>
<protein>
    <submittedName>
        <fullName evidence="2">Uncharacterized protein</fullName>
    </submittedName>
</protein>
<keyword evidence="3" id="KW-1185">Reference proteome</keyword>
<dbReference type="OrthoDB" id="552043at2759"/>
<feature type="compositionally biased region" description="Basic and acidic residues" evidence="1">
    <location>
        <begin position="699"/>
        <end position="718"/>
    </location>
</feature>
<dbReference type="Gene3D" id="3.30.70.1230">
    <property type="entry name" value="Nucleotide cyclase"/>
    <property type="match status" value="1"/>
</dbReference>
<dbReference type="InterPro" id="IPR029787">
    <property type="entry name" value="Nucleotide_cyclase"/>
</dbReference>
<feature type="compositionally biased region" description="Polar residues" evidence="1">
    <location>
        <begin position="485"/>
        <end position="508"/>
    </location>
</feature>
<feature type="region of interest" description="Disordered" evidence="1">
    <location>
        <begin position="191"/>
        <end position="294"/>
    </location>
</feature>
<gene>
    <name evidence="2" type="ORF">OSTQU699_LOCUS2087</name>
</gene>
<sequence>MDGYECQEQVGNYMIAFATAESAIEWCLLVQEVMVEIPWTDRVLRLPYAGEVLDDEGQPVFCGPRIKMGIYEGQPVRVVPHSSTGRADYFGQLVNRAARYCFAAAQGGQVIVARELVDGLVAKWLQTDVANAPKPLCGVATILGAVYNPKQWNKVVSYAKEGRKRASRHSMNNGLAPMLDTSHILDALPVGEGLEGDLGMDGPGDDEESPTAESRLQPESPRQVKFTKSTKGWLKGMKDSLTLRGDSNRPDRFGQMVEELNTPRPGREAKPKALKRKQSSDRATSVQKSKGSTSVERHTFMSSFSFKSRMSLGHWVWCGGIQVVDRGMYRFKGVTGVHSIVSVESDKLLCRGFESGVKKGKGECMQAGQGMIYCIRFQGSECRLALPPRLSKLAALQEAVQAAQAAQREAEGEGSQEGDSVEGEPRTNSLDKSLSPVQSVSEEADGAGEGRRLLRPGGLTGRRSGSMLTTNSESPASLFDEVEESSSGGLEATTSGSLRTTESGNLRASKSGRSKSRKSGSFRATESESLEAAKSRKTKSRKSGSLRSTQSEGLEATKSGKLKPRKSGSLRATQSGSLETTISEGLEAASSRSSTEEDEAQKTGSEATELTSSSGEGDETTTSGEERSEETTSGEGGSEESTSSNGTYEGTTSSEDGSPETTSGSLEGEETGDDSENRHPGEASKRPKRRRRRKRRRRLVQEPEARGLREKYGGEHSRPPLRLPPLNTNLVFHRRGSSVLEHWSLSVLSDSDSDVPGGTARR</sequence>
<feature type="compositionally biased region" description="Polar residues" evidence="1">
    <location>
        <begin position="466"/>
        <end position="475"/>
    </location>
</feature>
<dbReference type="SUPFAM" id="SSF55073">
    <property type="entry name" value="Nucleotide cyclase"/>
    <property type="match status" value="1"/>
</dbReference>
<feature type="compositionally biased region" description="Polar residues" evidence="1">
    <location>
        <begin position="281"/>
        <end position="294"/>
    </location>
</feature>
<feature type="compositionally biased region" description="Polar residues" evidence="1">
    <location>
        <begin position="570"/>
        <end position="583"/>
    </location>
</feature>
<feature type="compositionally biased region" description="Basic residues" evidence="1">
    <location>
        <begin position="535"/>
        <end position="544"/>
    </location>
</feature>
<organism evidence="2 3">
    <name type="scientific">Ostreobium quekettii</name>
    <dbReference type="NCBI Taxonomy" id="121088"/>
    <lineage>
        <taxon>Eukaryota</taxon>
        <taxon>Viridiplantae</taxon>
        <taxon>Chlorophyta</taxon>
        <taxon>core chlorophytes</taxon>
        <taxon>Ulvophyceae</taxon>
        <taxon>TCBD clade</taxon>
        <taxon>Bryopsidales</taxon>
        <taxon>Ostreobineae</taxon>
        <taxon>Ostreobiaceae</taxon>
        <taxon>Ostreobium</taxon>
    </lineage>
</organism>